<feature type="non-terminal residue" evidence="1">
    <location>
        <position position="1"/>
    </location>
</feature>
<gene>
    <name evidence="1" type="ORF">AURDEDRAFT_43346</name>
</gene>
<protein>
    <recommendedName>
        <fullName evidence="3">Reverse transcriptase zinc-binding domain-containing protein</fullName>
    </recommendedName>
</protein>
<dbReference type="InParanoid" id="J0CR71"/>
<proteinExistence type="predicted"/>
<feature type="non-terminal residue" evidence="1">
    <location>
        <position position="83"/>
    </location>
</feature>
<evidence type="ECO:0000313" key="1">
    <source>
        <dbReference type="EMBL" id="EJD32759.1"/>
    </source>
</evidence>
<dbReference type="Proteomes" id="UP000006514">
    <property type="component" value="Unassembled WGS sequence"/>
</dbReference>
<accession>J0CR71</accession>
<dbReference type="eggNOG" id="ENOG502SC56">
    <property type="taxonomic scope" value="Eukaryota"/>
</dbReference>
<dbReference type="OrthoDB" id="3044497at2759"/>
<evidence type="ECO:0000313" key="2">
    <source>
        <dbReference type="Proteomes" id="UP000006514"/>
    </source>
</evidence>
<dbReference type="AlphaFoldDB" id="J0CR71"/>
<evidence type="ECO:0008006" key="3">
    <source>
        <dbReference type="Google" id="ProtNLM"/>
    </source>
</evidence>
<name>J0CR71_AURST</name>
<organism evidence="1 2">
    <name type="scientific">Auricularia subglabra (strain TFB-10046 / SS5)</name>
    <name type="common">White-rot fungus</name>
    <name type="synonym">Auricularia delicata (strain TFB10046)</name>
    <dbReference type="NCBI Taxonomy" id="717982"/>
    <lineage>
        <taxon>Eukaryota</taxon>
        <taxon>Fungi</taxon>
        <taxon>Dikarya</taxon>
        <taxon>Basidiomycota</taxon>
        <taxon>Agaricomycotina</taxon>
        <taxon>Agaricomycetes</taxon>
        <taxon>Auriculariales</taxon>
        <taxon>Auriculariaceae</taxon>
        <taxon>Auricularia</taxon>
    </lineage>
</organism>
<sequence>ASERGLRYARFDRTPPSAQVLRMFHGLAREQGAHLVQLRTGHAALNQFLHRIQAVESPNCAACCEPETVDHFLLRCSRFRAQR</sequence>
<keyword evidence="2" id="KW-1185">Reference proteome</keyword>
<reference evidence="2" key="1">
    <citation type="journal article" date="2012" name="Science">
        <title>The Paleozoic origin of enzymatic lignin decomposition reconstructed from 31 fungal genomes.</title>
        <authorList>
            <person name="Floudas D."/>
            <person name="Binder M."/>
            <person name="Riley R."/>
            <person name="Barry K."/>
            <person name="Blanchette R.A."/>
            <person name="Henrissat B."/>
            <person name="Martinez A.T."/>
            <person name="Otillar R."/>
            <person name="Spatafora J.W."/>
            <person name="Yadav J.S."/>
            <person name="Aerts A."/>
            <person name="Benoit I."/>
            <person name="Boyd A."/>
            <person name="Carlson A."/>
            <person name="Copeland A."/>
            <person name="Coutinho P.M."/>
            <person name="de Vries R.P."/>
            <person name="Ferreira P."/>
            <person name="Findley K."/>
            <person name="Foster B."/>
            <person name="Gaskell J."/>
            <person name="Glotzer D."/>
            <person name="Gorecki P."/>
            <person name="Heitman J."/>
            <person name="Hesse C."/>
            <person name="Hori C."/>
            <person name="Igarashi K."/>
            <person name="Jurgens J.A."/>
            <person name="Kallen N."/>
            <person name="Kersten P."/>
            <person name="Kohler A."/>
            <person name="Kuees U."/>
            <person name="Kumar T.K.A."/>
            <person name="Kuo A."/>
            <person name="LaButti K."/>
            <person name="Larrondo L.F."/>
            <person name="Lindquist E."/>
            <person name="Ling A."/>
            <person name="Lombard V."/>
            <person name="Lucas S."/>
            <person name="Lundell T."/>
            <person name="Martin R."/>
            <person name="McLaughlin D.J."/>
            <person name="Morgenstern I."/>
            <person name="Morin E."/>
            <person name="Murat C."/>
            <person name="Nagy L.G."/>
            <person name="Nolan M."/>
            <person name="Ohm R.A."/>
            <person name="Patyshakuliyeva A."/>
            <person name="Rokas A."/>
            <person name="Ruiz-Duenas F.J."/>
            <person name="Sabat G."/>
            <person name="Salamov A."/>
            <person name="Samejima M."/>
            <person name="Schmutz J."/>
            <person name="Slot J.C."/>
            <person name="St John F."/>
            <person name="Stenlid J."/>
            <person name="Sun H."/>
            <person name="Sun S."/>
            <person name="Syed K."/>
            <person name="Tsang A."/>
            <person name="Wiebenga A."/>
            <person name="Young D."/>
            <person name="Pisabarro A."/>
            <person name="Eastwood D.C."/>
            <person name="Martin F."/>
            <person name="Cullen D."/>
            <person name="Grigoriev I.V."/>
            <person name="Hibbett D.S."/>
        </authorList>
    </citation>
    <scope>NUCLEOTIDE SEQUENCE [LARGE SCALE GENOMIC DNA]</scope>
    <source>
        <strain evidence="2">TFB10046</strain>
    </source>
</reference>
<dbReference type="EMBL" id="JH688676">
    <property type="protein sequence ID" value="EJD32759.1"/>
    <property type="molecule type" value="Genomic_DNA"/>
</dbReference>
<dbReference type="KEGG" id="adl:AURDEDRAFT_43346"/>